<dbReference type="PANTHER" id="PTHR47816">
    <property type="entry name" value="RIBOSOMAL RNA SMALL SUBUNIT METHYLTRANSFERASE C"/>
    <property type="match status" value="1"/>
</dbReference>
<evidence type="ECO:0000313" key="4">
    <source>
        <dbReference type="EMBL" id="MBK0420891.1"/>
    </source>
</evidence>
<sequence length="263" mass="28619">MWAPVYFRPPTPRIAVLSRRTGPARSPRSTRPCEPRAARCWDTGAVNQHYFSEAPAGDLRPREIEVELAGETRTVVTAGGVFSPEHLDRGTEVLLRSLHRAGVGDEAPAGAILDLGCGWGPIALDAALGAREREVWAVDVNERSRALTAQNATRLGLADRVHVAAPDAVPAELLFAEIRSNPPIRVGKEILHAILSQWLPRLAPGGIASLVVAKHLGADSLQRWIAAEFPFLEVERADRSKGFHVIRAVRRADEPDGPARRGY</sequence>
<dbReference type="InterPro" id="IPR007848">
    <property type="entry name" value="Small_mtfrase_dom"/>
</dbReference>
<evidence type="ECO:0000256" key="2">
    <source>
        <dbReference type="ARBA" id="ARBA00022679"/>
    </source>
</evidence>
<organism evidence="4 5">
    <name type="scientific">Leucobacter edaphi</name>
    <dbReference type="NCBI Taxonomy" id="2796472"/>
    <lineage>
        <taxon>Bacteria</taxon>
        <taxon>Bacillati</taxon>
        <taxon>Actinomycetota</taxon>
        <taxon>Actinomycetes</taxon>
        <taxon>Micrococcales</taxon>
        <taxon>Microbacteriaceae</taxon>
        <taxon>Leucobacter</taxon>
    </lineage>
</organism>
<evidence type="ECO:0000259" key="3">
    <source>
        <dbReference type="Pfam" id="PF05175"/>
    </source>
</evidence>
<keyword evidence="5" id="KW-1185">Reference proteome</keyword>
<dbReference type="EMBL" id="JAEHOI010000002">
    <property type="protein sequence ID" value="MBK0420891.1"/>
    <property type="molecule type" value="Genomic_DNA"/>
</dbReference>
<dbReference type="Pfam" id="PF05175">
    <property type="entry name" value="MTS"/>
    <property type="match status" value="1"/>
</dbReference>
<dbReference type="InterPro" id="IPR029063">
    <property type="entry name" value="SAM-dependent_MTases_sf"/>
</dbReference>
<evidence type="ECO:0000313" key="5">
    <source>
        <dbReference type="Proteomes" id="UP000618733"/>
    </source>
</evidence>
<comment type="caution">
    <text evidence="4">The sequence shown here is derived from an EMBL/GenBank/DDBJ whole genome shotgun (WGS) entry which is preliminary data.</text>
</comment>
<dbReference type="Proteomes" id="UP000618733">
    <property type="component" value="Unassembled WGS sequence"/>
</dbReference>
<reference evidence="4" key="1">
    <citation type="submission" date="2020-12" db="EMBL/GenBank/DDBJ databases">
        <title>Leucobacter sp. CAS2, isolated from Chromium sludge.</title>
        <authorList>
            <person name="Xu Z."/>
        </authorList>
    </citation>
    <scope>NUCLEOTIDE SEQUENCE</scope>
    <source>
        <strain evidence="4">CSA2</strain>
    </source>
</reference>
<keyword evidence="1 4" id="KW-0489">Methyltransferase</keyword>
<dbReference type="GO" id="GO:0032259">
    <property type="term" value="P:methylation"/>
    <property type="evidence" value="ECO:0007669"/>
    <property type="project" value="UniProtKB-KW"/>
</dbReference>
<dbReference type="SUPFAM" id="SSF53335">
    <property type="entry name" value="S-adenosyl-L-methionine-dependent methyltransferases"/>
    <property type="match status" value="1"/>
</dbReference>
<dbReference type="CDD" id="cd02440">
    <property type="entry name" value="AdoMet_MTases"/>
    <property type="match status" value="1"/>
</dbReference>
<gene>
    <name evidence="4" type="ORF">JD292_02195</name>
</gene>
<keyword evidence="2" id="KW-0808">Transferase</keyword>
<proteinExistence type="predicted"/>
<dbReference type="PANTHER" id="PTHR47816:SF4">
    <property type="entry name" value="RIBOSOMAL RNA SMALL SUBUNIT METHYLTRANSFERASE C"/>
    <property type="match status" value="1"/>
</dbReference>
<accession>A0A934UWU2</accession>
<dbReference type="AlphaFoldDB" id="A0A934UWU2"/>
<dbReference type="InterPro" id="IPR046977">
    <property type="entry name" value="RsmC/RlmG"/>
</dbReference>
<name>A0A934UWU2_9MICO</name>
<feature type="domain" description="Methyltransferase small" evidence="3">
    <location>
        <begin position="74"/>
        <end position="246"/>
    </location>
</feature>
<dbReference type="GO" id="GO:0008757">
    <property type="term" value="F:S-adenosylmethionine-dependent methyltransferase activity"/>
    <property type="evidence" value="ECO:0007669"/>
    <property type="project" value="InterPro"/>
</dbReference>
<evidence type="ECO:0000256" key="1">
    <source>
        <dbReference type="ARBA" id="ARBA00022603"/>
    </source>
</evidence>
<dbReference type="Gene3D" id="3.40.50.150">
    <property type="entry name" value="Vaccinia Virus protein VP39"/>
    <property type="match status" value="1"/>
</dbReference>
<protein>
    <submittedName>
        <fullName evidence="4">Methyltransferase</fullName>
    </submittedName>
</protein>